<gene>
    <name evidence="4" type="ORF">J1C48_17025</name>
</gene>
<dbReference type="InterPro" id="IPR050287">
    <property type="entry name" value="MTA/SAH_deaminase"/>
</dbReference>
<protein>
    <submittedName>
        <fullName evidence="4">Amidohydrolase family protein</fullName>
    </submittedName>
</protein>
<dbReference type="InterPro" id="IPR006680">
    <property type="entry name" value="Amidohydro-rel"/>
</dbReference>
<dbReference type="PANTHER" id="PTHR43794:SF11">
    <property type="entry name" value="AMIDOHYDROLASE-RELATED DOMAIN-CONTAINING PROTEIN"/>
    <property type="match status" value="1"/>
</dbReference>
<evidence type="ECO:0000256" key="2">
    <source>
        <dbReference type="ARBA" id="ARBA00022801"/>
    </source>
</evidence>
<dbReference type="EMBL" id="JAFMPP010000019">
    <property type="protein sequence ID" value="MBO0664286.1"/>
    <property type="molecule type" value="Genomic_DNA"/>
</dbReference>
<dbReference type="RefSeq" id="WP_207259200.1">
    <property type="nucleotide sequence ID" value="NZ_JAFMPP010000019.1"/>
</dbReference>
<reference evidence="4" key="1">
    <citation type="submission" date="2021-03" db="EMBL/GenBank/DDBJ databases">
        <title>Whole genome sequence of Jiella sp. CQZ9-1.</title>
        <authorList>
            <person name="Tuo L."/>
        </authorList>
    </citation>
    <scope>NUCLEOTIDE SEQUENCE</scope>
    <source>
        <strain evidence="4">CQZ9-1</strain>
    </source>
</reference>
<dbReference type="Proteomes" id="UP000664122">
    <property type="component" value="Unassembled WGS sequence"/>
</dbReference>
<evidence type="ECO:0000313" key="4">
    <source>
        <dbReference type="EMBL" id="MBO0664286.1"/>
    </source>
</evidence>
<organism evidence="4 5">
    <name type="scientific">Jiella flava</name>
    <dbReference type="NCBI Taxonomy" id="2816857"/>
    <lineage>
        <taxon>Bacteria</taxon>
        <taxon>Pseudomonadati</taxon>
        <taxon>Pseudomonadota</taxon>
        <taxon>Alphaproteobacteria</taxon>
        <taxon>Hyphomicrobiales</taxon>
        <taxon>Aurantimonadaceae</taxon>
        <taxon>Jiella</taxon>
    </lineage>
</organism>
<feature type="domain" description="Amidohydrolase-related" evidence="3">
    <location>
        <begin position="41"/>
        <end position="425"/>
    </location>
</feature>
<proteinExistence type="inferred from homology"/>
<keyword evidence="2" id="KW-0378">Hydrolase</keyword>
<dbReference type="Gene3D" id="2.30.40.10">
    <property type="entry name" value="Urease, subunit C, domain 1"/>
    <property type="match status" value="1"/>
</dbReference>
<dbReference type="Gene3D" id="3.20.20.140">
    <property type="entry name" value="Metal-dependent hydrolases"/>
    <property type="match status" value="1"/>
</dbReference>
<comment type="similarity">
    <text evidence="1">Belongs to the metallo-dependent hydrolases superfamily. ATZ/TRZ family.</text>
</comment>
<dbReference type="SUPFAM" id="SSF51556">
    <property type="entry name" value="Metallo-dependent hydrolases"/>
    <property type="match status" value="1"/>
</dbReference>
<dbReference type="PANTHER" id="PTHR43794">
    <property type="entry name" value="AMINOHYDROLASE SSNA-RELATED"/>
    <property type="match status" value="1"/>
</dbReference>
<dbReference type="Pfam" id="PF01979">
    <property type="entry name" value="Amidohydro_1"/>
    <property type="match status" value="1"/>
</dbReference>
<keyword evidence="5" id="KW-1185">Reference proteome</keyword>
<comment type="caution">
    <text evidence="4">The sequence shown here is derived from an EMBL/GenBank/DDBJ whole genome shotgun (WGS) entry which is preliminary data.</text>
</comment>
<evidence type="ECO:0000256" key="1">
    <source>
        <dbReference type="ARBA" id="ARBA00006745"/>
    </source>
</evidence>
<evidence type="ECO:0000259" key="3">
    <source>
        <dbReference type="Pfam" id="PF01979"/>
    </source>
</evidence>
<dbReference type="GO" id="GO:0016810">
    <property type="term" value="F:hydrolase activity, acting on carbon-nitrogen (but not peptide) bonds"/>
    <property type="evidence" value="ECO:0007669"/>
    <property type="project" value="InterPro"/>
</dbReference>
<dbReference type="InterPro" id="IPR011059">
    <property type="entry name" value="Metal-dep_hydrolase_composite"/>
</dbReference>
<dbReference type="AlphaFoldDB" id="A0A939G1W9"/>
<name>A0A939G1W9_9HYPH</name>
<dbReference type="SUPFAM" id="SSF51338">
    <property type="entry name" value="Composite domain of metallo-dependent hydrolases"/>
    <property type="match status" value="1"/>
</dbReference>
<accession>A0A939G1W9</accession>
<evidence type="ECO:0000313" key="5">
    <source>
        <dbReference type="Proteomes" id="UP000664122"/>
    </source>
</evidence>
<sequence length="477" mass="51862">MDLRHDVALHVHEGVIAQIGPLRGMMGGNEDLPRYGGRGTIVMPGMTNAHHHFGITPLMAGVPFEPLEFWLPQFRMMRPVGARLDTLYSAIEMLESGVTTVHHIASALIGGPDDWDGQADAVIAAYGEAGMRAGWSVMLRDQNILAYDGDDALLAAMPEAARSWFAPRLYPRNGSTAAYLDFHHRLARRHAANPHLRVNYAPANLHWCSDPLLEALGAAARDNGARLHMHLVETERQAIYARERFGCSAVRHLERLGFLGPHTTFGHGNWLEPGDAEILGQCGCTLCHNASSGLRLGSGRADIATALKAGVGFALGIDQSNIADDRDMLLEMKLAWALHRGTTMFGPRVPEAEILRAVTETGAETAGFGGWTGRVECGMRADLVLLDRARVERPFTDPRTPPEALVLHRATKDAVQMVLVDGRPVVKDGKVCLFDRDAVLEEIRVKLTAPPSAAEVEAAAMVSAAMPAIRAHYARYA</sequence>
<dbReference type="InterPro" id="IPR032466">
    <property type="entry name" value="Metal_Hydrolase"/>
</dbReference>